<organism evidence="3 4">
    <name type="scientific">Actinomadura craniellae</name>
    <dbReference type="NCBI Taxonomy" id="2231787"/>
    <lineage>
        <taxon>Bacteria</taxon>
        <taxon>Bacillati</taxon>
        <taxon>Actinomycetota</taxon>
        <taxon>Actinomycetes</taxon>
        <taxon>Streptosporangiales</taxon>
        <taxon>Thermomonosporaceae</taxon>
        <taxon>Actinomadura</taxon>
    </lineage>
</organism>
<keyword evidence="4" id="KW-1185">Reference proteome</keyword>
<dbReference type="Gene3D" id="1.20.1260.10">
    <property type="match status" value="1"/>
</dbReference>
<protein>
    <submittedName>
        <fullName evidence="3">DUF305 domain-containing protein</fullName>
    </submittedName>
</protein>
<dbReference type="PANTHER" id="PTHR36933:SF1">
    <property type="entry name" value="SLL0788 PROTEIN"/>
    <property type="match status" value="1"/>
</dbReference>
<comment type="caution">
    <text evidence="3">The sequence shown here is derived from an EMBL/GenBank/DDBJ whole genome shotgun (WGS) entry which is preliminary data.</text>
</comment>
<proteinExistence type="predicted"/>
<dbReference type="InterPro" id="IPR012347">
    <property type="entry name" value="Ferritin-like"/>
</dbReference>
<gene>
    <name evidence="3" type="ORF">DPM19_27520</name>
</gene>
<dbReference type="AlphaFoldDB" id="A0A365GZ93"/>
<dbReference type="PROSITE" id="PS51257">
    <property type="entry name" value="PROKAR_LIPOPROTEIN"/>
    <property type="match status" value="1"/>
</dbReference>
<dbReference type="InterPro" id="IPR005183">
    <property type="entry name" value="DUF305_CopM-like"/>
</dbReference>
<dbReference type="PANTHER" id="PTHR36933">
    <property type="entry name" value="SLL0788 PROTEIN"/>
    <property type="match status" value="1"/>
</dbReference>
<feature type="compositionally biased region" description="Gly residues" evidence="1">
    <location>
        <begin position="125"/>
        <end position="140"/>
    </location>
</feature>
<evidence type="ECO:0000313" key="4">
    <source>
        <dbReference type="Proteomes" id="UP000251891"/>
    </source>
</evidence>
<sequence length="224" mass="22961">MGFRLVGWSALVIAVIAAGSGCSGGGGDDTPAAPKATMIAPGKPGEPNQTVLRGPSSEAPPTAADVRFVQMMIPHHEQALTMSALAPGQAADAKIKSLADRIDKTQTVEISAMQAWLKRRAPGPTQGGHGGHAGHGGGGATANPHANMPGMATEAQLAQLRAARGAEFDRLFLTLMITHHQGALKMARELLAATPGDQTVQTLAKDVLSSQNAEIGRMNALLSG</sequence>
<dbReference type="OrthoDB" id="26872at2"/>
<evidence type="ECO:0000256" key="1">
    <source>
        <dbReference type="SAM" id="MobiDB-lite"/>
    </source>
</evidence>
<feature type="domain" description="DUF305" evidence="2">
    <location>
        <begin position="65"/>
        <end position="222"/>
    </location>
</feature>
<evidence type="ECO:0000313" key="3">
    <source>
        <dbReference type="EMBL" id="RAY12088.1"/>
    </source>
</evidence>
<name>A0A365GZ93_9ACTN</name>
<evidence type="ECO:0000259" key="2">
    <source>
        <dbReference type="Pfam" id="PF03713"/>
    </source>
</evidence>
<dbReference type="EMBL" id="QLYX01000015">
    <property type="protein sequence ID" value="RAY12088.1"/>
    <property type="molecule type" value="Genomic_DNA"/>
</dbReference>
<reference evidence="3 4" key="1">
    <citation type="submission" date="2018-06" db="EMBL/GenBank/DDBJ databases">
        <title>Actinomadura craniellae sp. nov. isolated from marine sponge Craniella sp.</title>
        <authorList>
            <person name="Li L."/>
            <person name="Xu Q.H."/>
            <person name="Lin H.W."/>
            <person name="Lu Y.H."/>
        </authorList>
    </citation>
    <scope>NUCLEOTIDE SEQUENCE [LARGE SCALE GENOMIC DNA]</scope>
    <source>
        <strain evidence="3 4">LHW63021</strain>
    </source>
</reference>
<dbReference type="Proteomes" id="UP000251891">
    <property type="component" value="Unassembled WGS sequence"/>
</dbReference>
<accession>A0A365GZ93</accession>
<dbReference type="Pfam" id="PF03713">
    <property type="entry name" value="DUF305"/>
    <property type="match status" value="1"/>
</dbReference>
<feature type="region of interest" description="Disordered" evidence="1">
    <location>
        <begin position="120"/>
        <end position="147"/>
    </location>
</feature>